<gene>
    <name evidence="3" type="ORF">SAMN02745724_02008</name>
</gene>
<dbReference type="RefSeq" id="WP_091983303.1">
    <property type="nucleotide sequence ID" value="NZ_FOLO01000012.1"/>
</dbReference>
<keyword evidence="3" id="KW-0418">Kinase</keyword>
<dbReference type="Gene3D" id="3.30.565.10">
    <property type="entry name" value="Histidine kinase-like ATPase, C-terminal domain"/>
    <property type="match status" value="1"/>
</dbReference>
<protein>
    <submittedName>
        <fullName evidence="3">Histidine kinase</fullName>
    </submittedName>
</protein>
<feature type="transmembrane region" description="Helical" evidence="1">
    <location>
        <begin position="129"/>
        <end position="151"/>
    </location>
</feature>
<sequence>MVKQTAQSNRSMPFSYAMLFSGGMIISIVFTMQAVIPYLYAGVLEKFSWLFEGLPIITRYFLWVALIPLIYHFSNYFTWHNNQSLIRNLLHVFTGLILGAVHSFVSYWLFIGIYLLFDDMDVGSAMSHILASIYAGAVGSFVELWVILGLFNAINYYQKFQQQGIVMANQEKELANAKLTAFRMQLHPHFLFNALNSVMSLIDVNKLKAKDMLVELSTLMRRLLEQDNRHTVTVKDELSFIQSYLELERLRFEDRLVITYHIEPEQYSALVPNLILQPIIENAIKHGFSQSTESCEITLEIKSQQYELVILIEDNGIESPFIPRLPNSGGVGLKNVYQRLEQMFGDEFSCSTYAVKPKGFGVQLIFPLIRSHFS</sequence>
<keyword evidence="1" id="KW-1133">Transmembrane helix</keyword>
<dbReference type="Proteomes" id="UP000198862">
    <property type="component" value="Unassembled WGS sequence"/>
</dbReference>
<dbReference type="InterPro" id="IPR036890">
    <property type="entry name" value="HATPase_C_sf"/>
</dbReference>
<reference evidence="3 4" key="1">
    <citation type="submission" date="2016-10" db="EMBL/GenBank/DDBJ databases">
        <authorList>
            <person name="de Groot N.N."/>
        </authorList>
    </citation>
    <scope>NUCLEOTIDE SEQUENCE [LARGE SCALE GENOMIC DNA]</scope>
    <source>
        <strain evidence="3 4">DSM 6059</strain>
    </source>
</reference>
<evidence type="ECO:0000313" key="4">
    <source>
        <dbReference type="Proteomes" id="UP000198862"/>
    </source>
</evidence>
<keyword evidence="3" id="KW-0808">Transferase</keyword>
<dbReference type="InterPro" id="IPR050640">
    <property type="entry name" value="Bact_2-comp_sensor_kinase"/>
</dbReference>
<dbReference type="InterPro" id="IPR010559">
    <property type="entry name" value="Sig_transdc_His_kin_internal"/>
</dbReference>
<evidence type="ECO:0000259" key="2">
    <source>
        <dbReference type="Pfam" id="PF06580"/>
    </source>
</evidence>
<dbReference type="EMBL" id="FOLO01000012">
    <property type="protein sequence ID" value="SFC57734.1"/>
    <property type="molecule type" value="Genomic_DNA"/>
</dbReference>
<dbReference type="PANTHER" id="PTHR34220:SF7">
    <property type="entry name" value="SENSOR HISTIDINE KINASE YPDA"/>
    <property type="match status" value="1"/>
</dbReference>
<dbReference type="Pfam" id="PF06580">
    <property type="entry name" value="His_kinase"/>
    <property type="match status" value="1"/>
</dbReference>
<feature type="transmembrane region" description="Helical" evidence="1">
    <location>
        <begin position="16"/>
        <end position="40"/>
    </location>
</feature>
<feature type="transmembrane region" description="Helical" evidence="1">
    <location>
        <begin position="89"/>
        <end position="117"/>
    </location>
</feature>
<keyword evidence="4" id="KW-1185">Reference proteome</keyword>
<proteinExistence type="predicted"/>
<dbReference type="GO" id="GO:0000155">
    <property type="term" value="F:phosphorelay sensor kinase activity"/>
    <property type="evidence" value="ECO:0007669"/>
    <property type="project" value="InterPro"/>
</dbReference>
<dbReference type="GO" id="GO:0016020">
    <property type="term" value="C:membrane"/>
    <property type="evidence" value="ECO:0007669"/>
    <property type="project" value="InterPro"/>
</dbReference>
<keyword evidence="1" id="KW-0472">Membrane</keyword>
<evidence type="ECO:0000256" key="1">
    <source>
        <dbReference type="SAM" id="Phobius"/>
    </source>
</evidence>
<dbReference type="OrthoDB" id="2514702at2"/>
<evidence type="ECO:0000313" key="3">
    <source>
        <dbReference type="EMBL" id="SFC57734.1"/>
    </source>
</evidence>
<dbReference type="AlphaFoldDB" id="A0A1I1KA13"/>
<dbReference type="STRING" id="1123010.SAMN02745724_02008"/>
<accession>A0A1I1KA13</accession>
<feature type="transmembrane region" description="Helical" evidence="1">
    <location>
        <begin position="60"/>
        <end position="77"/>
    </location>
</feature>
<keyword evidence="1" id="KW-0812">Transmembrane</keyword>
<dbReference type="SUPFAM" id="SSF55874">
    <property type="entry name" value="ATPase domain of HSP90 chaperone/DNA topoisomerase II/histidine kinase"/>
    <property type="match status" value="1"/>
</dbReference>
<organism evidence="3 4">
    <name type="scientific">Pseudoalteromonas denitrificans DSM 6059</name>
    <dbReference type="NCBI Taxonomy" id="1123010"/>
    <lineage>
        <taxon>Bacteria</taxon>
        <taxon>Pseudomonadati</taxon>
        <taxon>Pseudomonadota</taxon>
        <taxon>Gammaproteobacteria</taxon>
        <taxon>Alteromonadales</taxon>
        <taxon>Pseudoalteromonadaceae</taxon>
        <taxon>Pseudoalteromonas</taxon>
    </lineage>
</organism>
<dbReference type="PANTHER" id="PTHR34220">
    <property type="entry name" value="SENSOR HISTIDINE KINASE YPDA"/>
    <property type="match status" value="1"/>
</dbReference>
<feature type="domain" description="Signal transduction histidine kinase internal region" evidence="2">
    <location>
        <begin position="177"/>
        <end position="256"/>
    </location>
</feature>
<name>A0A1I1KA13_9GAMM</name>